<evidence type="ECO:0000256" key="1">
    <source>
        <dbReference type="SAM" id="Phobius"/>
    </source>
</evidence>
<proteinExistence type="predicted"/>
<dbReference type="Pfam" id="PF02517">
    <property type="entry name" value="Rce1-like"/>
    <property type="match status" value="1"/>
</dbReference>
<feature type="transmembrane region" description="Helical" evidence="1">
    <location>
        <begin position="12"/>
        <end position="40"/>
    </location>
</feature>
<feature type="transmembrane region" description="Helical" evidence="1">
    <location>
        <begin position="203"/>
        <end position="222"/>
    </location>
</feature>
<dbReference type="EMBL" id="BJXN01000008">
    <property type="protein sequence ID" value="GEM89880.1"/>
    <property type="molecule type" value="Genomic_DNA"/>
</dbReference>
<sequence length="275" mass="30101">MRVLHGTRRARFGLACVAAALVLNYILLTSAGPLVSLPAWPLVRLAQQLEPADPNLAATLHYLAATWGRLVWLVVGLGWAVCGLRARDLGLRWGGWKEALRATLALWAASEAILAAASAWRGGLEWNPLFHRLSPAAVAAGAVYYVFGVALFEEAFYRGLLVPQFFHFFRARFPGRAPALAVLVSQLFFALSHLPHYSLPFPVPVGLAVLWFTGVLLALMWLRTGNLLMAVGWHGLMDLPYHLTAAPAGWPEGVTYLVGLLLLAVWPRAAAWRAR</sequence>
<dbReference type="RefSeq" id="WP_147147119.1">
    <property type="nucleotide sequence ID" value="NZ_BJXN01000008.1"/>
</dbReference>
<dbReference type="GO" id="GO:0080120">
    <property type="term" value="P:CAAX-box protein maturation"/>
    <property type="evidence" value="ECO:0007669"/>
    <property type="project" value="UniProtKB-ARBA"/>
</dbReference>
<dbReference type="InterPro" id="IPR003675">
    <property type="entry name" value="Rce1/LyrA-like_dom"/>
</dbReference>
<dbReference type="AlphaFoldDB" id="A0A511RJQ1"/>
<reference evidence="3 4" key="1">
    <citation type="submission" date="2019-07" db="EMBL/GenBank/DDBJ databases">
        <title>Whole genome shotgun sequence of Oceanithermus desulfurans NBRC 100063.</title>
        <authorList>
            <person name="Hosoyama A."/>
            <person name="Uohara A."/>
            <person name="Ohji S."/>
            <person name="Ichikawa N."/>
        </authorList>
    </citation>
    <scope>NUCLEOTIDE SEQUENCE [LARGE SCALE GENOMIC DNA]</scope>
    <source>
        <strain evidence="3 4">NBRC 100063</strain>
    </source>
</reference>
<feature type="transmembrane region" description="Helical" evidence="1">
    <location>
        <begin position="173"/>
        <end position="191"/>
    </location>
</feature>
<evidence type="ECO:0000313" key="3">
    <source>
        <dbReference type="EMBL" id="GEM89880.1"/>
    </source>
</evidence>
<feature type="domain" description="CAAX prenyl protease 2/Lysostaphin resistance protein A-like" evidence="2">
    <location>
        <begin position="139"/>
        <end position="239"/>
    </location>
</feature>
<evidence type="ECO:0000313" key="4">
    <source>
        <dbReference type="Proteomes" id="UP000321827"/>
    </source>
</evidence>
<keyword evidence="1" id="KW-0472">Membrane</keyword>
<feature type="transmembrane region" description="Helical" evidence="1">
    <location>
        <begin position="60"/>
        <end position="81"/>
    </location>
</feature>
<keyword evidence="1" id="KW-1133">Transmembrane helix</keyword>
<name>A0A511RJQ1_9DEIN</name>
<evidence type="ECO:0000259" key="2">
    <source>
        <dbReference type="Pfam" id="PF02517"/>
    </source>
</evidence>
<gene>
    <name evidence="3" type="ORF">ODE01S_13140</name>
</gene>
<accession>A0A511RJQ1</accession>
<protein>
    <recommendedName>
        <fullName evidence="2">CAAX prenyl protease 2/Lysostaphin resistance protein A-like domain-containing protein</fullName>
    </recommendedName>
</protein>
<comment type="caution">
    <text evidence="3">The sequence shown here is derived from an EMBL/GenBank/DDBJ whole genome shotgun (WGS) entry which is preliminary data.</text>
</comment>
<dbReference type="Proteomes" id="UP000321827">
    <property type="component" value="Unassembled WGS sequence"/>
</dbReference>
<dbReference type="GO" id="GO:0004175">
    <property type="term" value="F:endopeptidase activity"/>
    <property type="evidence" value="ECO:0007669"/>
    <property type="project" value="UniProtKB-ARBA"/>
</dbReference>
<keyword evidence="1" id="KW-0812">Transmembrane</keyword>
<organism evidence="3 4">
    <name type="scientific">Oceanithermus desulfurans NBRC 100063</name>
    <dbReference type="NCBI Taxonomy" id="1227550"/>
    <lineage>
        <taxon>Bacteria</taxon>
        <taxon>Thermotogati</taxon>
        <taxon>Deinococcota</taxon>
        <taxon>Deinococci</taxon>
        <taxon>Thermales</taxon>
        <taxon>Thermaceae</taxon>
        <taxon>Oceanithermus</taxon>
    </lineage>
</organism>
<feature type="transmembrane region" description="Helical" evidence="1">
    <location>
        <begin position="133"/>
        <end position="152"/>
    </location>
</feature>